<evidence type="ECO:0000259" key="1">
    <source>
        <dbReference type="SMART" id="SM01321"/>
    </source>
</evidence>
<dbReference type="PANTHER" id="PTHR36966">
    <property type="entry name" value="REP-ASSOCIATED TYROSINE TRANSPOSASE"/>
    <property type="match status" value="1"/>
</dbReference>
<dbReference type="InterPro" id="IPR052715">
    <property type="entry name" value="RAYT_transposase"/>
</dbReference>
<dbReference type="RefSeq" id="WP_183387152.1">
    <property type="nucleotide sequence ID" value="NZ_JACHXM010000005.1"/>
</dbReference>
<dbReference type="NCBIfam" id="NF047646">
    <property type="entry name" value="REP_Tyr_transpos"/>
    <property type="match status" value="1"/>
</dbReference>
<dbReference type="AlphaFoldDB" id="A0A7W5BX99"/>
<dbReference type="Proteomes" id="UP000525987">
    <property type="component" value="Unassembled WGS sequence"/>
</dbReference>
<sequence length="144" mass="16456">MPASHSCRLRKGRSSSPGYCYLITMVTASRRPVFHDHRHAASASRQFYAPAVVQHGDTLCYVVMPDHVHWLVQLKGDLSLLVRIYKSRVSIAVGRPIWQPGFHDHALRHEEELKAMARYVVANPLRAGLVSHITDYPYWNAVWL</sequence>
<organism evidence="2 3">
    <name type="scientific">Halomonas organivorans</name>
    <dbReference type="NCBI Taxonomy" id="257772"/>
    <lineage>
        <taxon>Bacteria</taxon>
        <taxon>Pseudomonadati</taxon>
        <taxon>Pseudomonadota</taxon>
        <taxon>Gammaproteobacteria</taxon>
        <taxon>Oceanospirillales</taxon>
        <taxon>Halomonadaceae</taxon>
        <taxon>Halomonas</taxon>
    </lineage>
</organism>
<reference evidence="2 3" key="1">
    <citation type="submission" date="2020-08" db="EMBL/GenBank/DDBJ databases">
        <title>Genomic Encyclopedia of Type Strains, Phase III (KMG-III): the genomes of soil and plant-associated and newly described type strains.</title>
        <authorList>
            <person name="Whitman W."/>
        </authorList>
    </citation>
    <scope>NUCLEOTIDE SEQUENCE [LARGE SCALE GENOMIC DNA]</scope>
    <source>
        <strain evidence="2 3">CECT 5995</strain>
    </source>
</reference>
<dbReference type="GO" id="GO:0004803">
    <property type="term" value="F:transposase activity"/>
    <property type="evidence" value="ECO:0007669"/>
    <property type="project" value="InterPro"/>
</dbReference>
<dbReference type="EMBL" id="JACHXM010000005">
    <property type="protein sequence ID" value="MBB3140767.1"/>
    <property type="molecule type" value="Genomic_DNA"/>
</dbReference>
<dbReference type="GO" id="GO:0006313">
    <property type="term" value="P:DNA transposition"/>
    <property type="evidence" value="ECO:0007669"/>
    <property type="project" value="InterPro"/>
</dbReference>
<dbReference type="PANTHER" id="PTHR36966:SF1">
    <property type="entry name" value="REP-ASSOCIATED TYROSINE TRANSPOSASE"/>
    <property type="match status" value="1"/>
</dbReference>
<feature type="domain" description="Transposase IS200-like" evidence="1">
    <location>
        <begin position="16"/>
        <end position="123"/>
    </location>
</feature>
<dbReference type="InterPro" id="IPR036515">
    <property type="entry name" value="Transposase_17_sf"/>
</dbReference>
<evidence type="ECO:0000313" key="3">
    <source>
        <dbReference type="Proteomes" id="UP000525987"/>
    </source>
</evidence>
<protein>
    <submittedName>
        <fullName evidence="2">REP element-mobilizing transposase RayT</fullName>
    </submittedName>
</protein>
<proteinExistence type="predicted"/>
<keyword evidence="3" id="KW-1185">Reference proteome</keyword>
<dbReference type="GO" id="GO:0043565">
    <property type="term" value="F:sequence-specific DNA binding"/>
    <property type="evidence" value="ECO:0007669"/>
    <property type="project" value="TreeGrafter"/>
</dbReference>
<evidence type="ECO:0000313" key="2">
    <source>
        <dbReference type="EMBL" id="MBB3140767.1"/>
    </source>
</evidence>
<comment type="caution">
    <text evidence="2">The sequence shown here is derived from an EMBL/GenBank/DDBJ whole genome shotgun (WGS) entry which is preliminary data.</text>
</comment>
<dbReference type="InterPro" id="IPR002686">
    <property type="entry name" value="Transposase_17"/>
</dbReference>
<dbReference type="SMART" id="SM01321">
    <property type="entry name" value="Y1_Tnp"/>
    <property type="match status" value="1"/>
</dbReference>
<dbReference type="Gene3D" id="3.30.70.1290">
    <property type="entry name" value="Transposase IS200-like"/>
    <property type="match status" value="1"/>
</dbReference>
<gene>
    <name evidence="2" type="ORF">FHR96_001632</name>
</gene>
<name>A0A7W5BX99_9GAMM</name>
<dbReference type="SUPFAM" id="SSF143422">
    <property type="entry name" value="Transposase IS200-like"/>
    <property type="match status" value="1"/>
</dbReference>
<accession>A0A7W5BX99</accession>